<feature type="domain" description="DinB-like" evidence="5">
    <location>
        <begin position="21"/>
        <end position="156"/>
    </location>
</feature>
<evidence type="ECO:0000256" key="1">
    <source>
        <dbReference type="ARBA" id="ARBA00023002"/>
    </source>
</evidence>
<keyword evidence="1" id="KW-0560">Oxidoreductase</keyword>
<evidence type="ECO:0000256" key="3">
    <source>
        <dbReference type="ARBA" id="ARBA00037882"/>
    </source>
</evidence>
<dbReference type="AlphaFoldDB" id="A0A4S2GXB6"/>
<dbReference type="EMBL" id="SRXW01000004">
    <property type="protein sequence ID" value="TGY87767.1"/>
    <property type="molecule type" value="Genomic_DNA"/>
</dbReference>
<dbReference type="InterPro" id="IPR005532">
    <property type="entry name" value="SUMF_dom"/>
</dbReference>
<comment type="pathway">
    <text evidence="3">Amino-acid biosynthesis; ergothioneine biosynthesis.</text>
</comment>
<evidence type="ECO:0000313" key="6">
    <source>
        <dbReference type="EMBL" id="TGY87767.1"/>
    </source>
</evidence>
<organism evidence="6 7">
    <name type="scientific">Marinicauda algicola</name>
    <dbReference type="NCBI Taxonomy" id="2029849"/>
    <lineage>
        <taxon>Bacteria</taxon>
        <taxon>Pseudomonadati</taxon>
        <taxon>Pseudomonadota</taxon>
        <taxon>Alphaproteobacteria</taxon>
        <taxon>Maricaulales</taxon>
        <taxon>Maricaulaceae</taxon>
        <taxon>Marinicauda</taxon>
    </lineage>
</organism>
<dbReference type="InterPro" id="IPR024775">
    <property type="entry name" value="DinB-like"/>
</dbReference>
<dbReference type="PANTHER" id="PTHR23150:SF36">
    <property type="entry name" value="HERCYNINE OXYGENASE"/>
    <property type="match status" value="1"/>
</dbReference>
<evidence type="ECO:0000259" key="5">
    <source>
        <dbReference type="Pfam" id="PF12867"/>
    </source>
</evidence>
<reference evidence="6 7" key="1">
    <citation type="journal article" date="2017" name="Int. J. Syst. Evol. Microbiol.">
        <title>Marinicauda algicola sp. nov., isolated from a marine red alga Rhodosorus marinus.</title>
        <authorList>
            <person name="Jeong S.E."/>
            <person name="Jeon S.H."/>
            <person name="Chun B.H."/>
            <person name="Kim D.W."/>
            <person name="Jeon C.O."/>
        </authorList>
    </citation>
    <scope>NUCLEOTIDE SEQUENCE [LARGE SCALE GENOMIC DNA]</scope>
    <source>
        <strain evidence="6 7">JCM 31718</strain>
    </source>
</reference>
<dbReference type="SUPFAM" id="SSF56436">
    <property type="entry name" value="C-type lectin-like"/>
    <property type="match status" value="1"/>
</dbReference>
<feature type="domain" description="Sulfatase-modifying factor enzyme-like" evidence="4">
    <location>
        <begin position="191"/>
        <end position="329"/>
    </location>
</feature>
<dbReference type="InterPro" id="IPR051043">
    <property type="entry name" value="Sulfatase_Mod_Factor_Kinase"/>
</dbReference>
<dbReference type="RefSeq" id="WP_135996563.1">
    <property type="nucleotide sequence ID" value="NZ_CP071057.1"/>
</dbReference>
<name>A0A4S2GXB6_9PROT</name>
<dbReference type="GO" id="GO:0052699">
    <property type="term" value="P:ergothioneine biosynthetic process"/>
    <property type="evidence" value="ECO:0007669"/>
    <property type="project" value="InterPro"/>
</dbReference>
<gene>
    <name evidence="6" type="ORF">E5163_12615</name>
</gene>
<dbReference type="InterPro" id="IPR042095">
    <property type="entry name" value="SUMF_sf"/>
</dbReference>
<proteinExistence type="predicted"/>
<protein>
    <submittedName>
        <fullName evidence="6">Ergothioneine biosynthesis protein EgtB</fullName>
    </submittedName>
</protein>
<dbReference type="PANTHER" id="PTHR23150">
    <property type="entry name" value="SULFATASE MODIFYING FACTOR 1, 2"/>
    <property type="match status" value="1"/>
</dbReference>
<accession>A0A4S2GXB6</accession>
<dbReference type="Pfam" id="PF12867">
    <property type="entry name" value="DinB_2"/>
    <property type="match status" value="1"/>
</dbReference>
<sequence>MHPALAMRADLADRAALKARFETARSQTEQLAAPLEPEDCQVQTMVDVSPTKWHLAHTTWFFETFGALRFKAGYARPDDLYGYLYNSYYEALGRKWSRPERGLLSRPLLREVMAYRSHVTALVGDLIDTVSDNEWSELAPIVELGIHHEQQHQELICTDIKHVLSRSPRPYAPYAPAPGANGHGGAGPVSWIGFEGGLVEIGMDEDGFAYDNEYPRHKRYLYDFEIASRPVTNGEFRAFIEDGGYETAALWLSDGWDFIQRNGIEHPLYWRRQDDGSWLEYTLSGLKPLDEDEPVCHVSGYEAAAYAEWAGQRLPSEPELELLARAHPDRGALLFAGPGVHPHALNATARPQCVIGGVWEWSSSAYEPYPGYSPPEGAVGEYNGKFMSSQQVLRGGSAATPQSHIRPTYRNFFPPGARWQFSGIRLARKLAPA</sequence>
<evidence type="ECO:0000313" key="7">
    <source>
        <dbReference type="Proteomes" id="UP000308054"/>
    </source>
</evidence>
<dbReference type="Pfam" id="PF03781">
    <property type="entry name" value="FGE-sulfatase"/>
    <property type="match status" value="2"/>
</dbReference>
<dbReference type="NCBIfam" id="TIGR03440">
    <property type="entry name" value="egtB_TIGR03440"/>
    <property type="match status" value="1"/>
</dbReference>
<dbReference type="Gene3D" id="3.90.1580.10">
    <property type="entry name" value="paralog of FGE (formylglycine-generating enzyme)"/>
    <property type="match status" value="2"/>
</dbReference>
<feature type="domain" description="Sulfatase-modifying factor enzyme-like" evidence="4">
    <location>
        <begin position="355"/>
        <end position="428"/>
    </location>
</feature>
<keyword evidence="2" id="KW-0408">Iron</keyword>
<dbReference type="OrthoDB" id="9768004at2"/>
<dbReference type="InterPro" id="IPR017806">
    <property type="entry name" value="EgtB"/>
</dbReference>
<evidence type="ECO:0000259" key="4">
    <source>
        <dbReference type="Pfam" id="PF03781"/>
    </source>
</evidence>
<evidence type="ECO:0000256" key="2">
    <source>
        <dbReference type="ARBA" id="ARBA00023004"/>
    </source>
</evidence>
<dbReference type="Proteomes" id="UP000308054">
    <property type="component" value="Unassembled WGS sequence"/>
</dbReference>
<keyword evidence="7" id="KW-1185">Reference proteome</keyword>
<comment type="caution">
    <text evidence="6">The sequence shown here is derived from an EMBL/GenBank/DDBJ whole genome shotgun (WGS) entry which is preliminary data.</text>
</comment>
<dbReference type="InterPro" id="IPR016187">
    <property type="entry name" value="CTDL_fold"/>
</dbReference>